<dbReference type="RefSeq" id="WP_089838499.1">
    <property type="nucleotide sequence ID" value="NZ_FOZL01000001.1"/>
</dbReference>
<reference evidence="2 3" key="1">
    <citation type="submission" date="2016-10" db="EMBL/GenBank/DDBJ databases">
        <authorList>
            <person name="de Groot N.N."/>
        </authorList>
    </citation>
    <scope>NUCLEOTIDE SEQUENCE [LARGE SCALE GENOMIC DNA]</scope>
    <source>
        <strain evidence="2 3">DSM 21001</strain>
    </source>
</reference>
<proteinExistence type="predicted"/>
<dbReference type="Proteomes" id="UP000199024">
    <property type="component" value="Unassembled WGS sequence"/>
</dbReference>
<evidence type="ECO:0000256" key="1">
    <source>
        <dbReference type="SAM" id="SignalP"/>
    </source>
</evidence>
<dbReference type="EMBL" id="FOZL01000001">
    <property type="protein sequence ID" value="SFS10230.1"/>
    <property type="molecule type" value="Genomic_DNA"/>
</dbReference>
<dbReference type="SUPFAM" id="SSF49464">
    <property type="entry name" value="Carboxypeptidase regulatory domain-like"/>
    <property type="match status" value="1"/>
</dbReference>
<dbReference type="OrthoDB" id="120565at2"/>
<evidence type="ECO:0000313" key="2">
    <source>
        <dbReference type="EMBL" id="SFS10230.1"/>
    </source>
</evidence>
<accession>A0A1I6M3G5</accession>
<keyword evidence="1" id="KW-0732">Signal</keyword>
<name>A0A1I6M3G5_9BACT</name>
<dbReference type="Pfam" id="PF13620">
    <property type="entry name" value="CarboxypepD_reg"/>
    <property type="match status" value="1"/>
</dbReference>
<dbReference type="STRING" id="474950.SAMN05421771_1763"/>
<feature type="chain" id="PRO_5011567592" evidence="1">
    <location>
        <begin position="33"/>
        <end position="145"/>
    </location>
</feature>
<dbReference type="Gene3D" id="2.60.40.10">
    <property type="entry name" value="Immunoglobulins"/>
    <property type="match status" value="1"/>
</dbReference>
<evidence type="ECO:0000313" key="3">
    <source>
        <dbReference type="Proteomes" id="UP000199024"/>
    </source>
</evidence>
<keyword evidence="2" id="KW-0378">Hydrolase</keyword>
<keyword evidence="2" id="KW-0645">Protease</keyword>
<gene>
    <name evidence="2" type="ORF">SAMN05421771_1763</name>
</gene>
<keyword evidence="3" id="KW-1185">Reference proteome</keyword>
<organism evidence="2 3">
    <name type="scientific">Granulicella pectinivorans</name>
    <dbReference type="NCBI Taxonomy" id="474950"/>
    <lineage>
        <taxon>Bacteria</taxon>
        <taxon>Pseudomonadati</taxon>
        <taxon>Acidobacteriota</taxon>
        <taxon>Terriglobia</taxon>
        <taxon>Terriglobales</taxon>
        <taxon>Acidobacteriaceae</taxon>
        <taxon>Granulicella</taxon>
    </lineage>
</organism>
<dbReference type="AlphaFoldDB" id="A0A1I6M3G5"/>
<protein>
    <submittedName>
        <fullName evidence="2">Carboxypeptidase regulatory-like domain-containing protein</fullName>
    </submittedName>
</protein>
<dbReference type="InterPro" id="IPR013783">
    <property type="entry name" value="Ig-like_fold"/>
</dbReference>
<feature type="signal peptide" evidence="1">
    <location>
        <begin position="1"/>
        <end position="32"/>
    </location>
</feature>
<dbReference type="GO" id="GO:0004180">
    <property type="term" value="F:carboxypeptidase activity"/>
    <property type="evidence" value="ECO:0007669"/>
    <property type="project" value="UniProtKB-KW"/>
</dbReference>
<sequence>MLKPFFSYRHGCPLLALCLLLTAGAASTYAQSATGPQSKRVATIRFGTNGSNPEGTQDPKERILSGRVQDTNGKTIKDAVVFLKDKHDSSVKSVGVDDGGSYRFVQLQQNHDYEVWAQTEKKKGAIKTISSFDDRADIPLNLKIE</sequence>
<dbReference type="InterPro" id="IPR008969">
    <property type="entry name" value="CarboxyPept-like_regulatory"/>
</dbReference>
<keyword evidence="2" id="KW-0121">Carboxypeptidase</keyword>